<evidence type="ECO:0000313" key="2">
    <source>
        <dbReference type="EMBL" id="MFC4832165.1"/>
    </source>
</evidence>
<dbReference type="EMBL" id="JBHSIM010000013">
    <property type="protein sequence ID" value="MFC4832165.1"/>
    <property type="molecule type" value="Genomic_DNA"/>
</dbReference>
<gene>
    <name evidence="2" type="ORF">ACFPEL_07070</name>
</gene>
<reference evidence="3" key="1">
    <citation type="journal article" date="2019" name="Int. J. Syst. Evol. Microbiol.">
        <title>The Global Catalogue of Microorganisms (GCM) 10K type strain sequencing project: providing services to taxonomists for standard genome sequencing and annotation.</title>
        <authorList>
            <consortium name="The Broad Institute Genomics Platform"/>
            <consortium name="The Broad Institute Genome Sequencing Center for Infectious Disease"/>
            <person name="Wu L."/>
            <person name="Ma J."/>
        </authorList>
    </citation>
    <scope>NUCLEOTIDE SEQUENCE [LARGE SCALE GENOMIC DNA]</scope>
    <source>
        <strain evidence="3">CCUG 50347</strain>
    </source>
</reference>
<sequence length="137" mass="13966">MGTSNSTVQAQPVAQPAPIVTTRTVTVPGPTVTVPGPTVTVPGPTVTVQASPPASTATTPSAGTSFSAGTYEVGTDIQPGTYRTSGSGYCYWSRLSSNDGELGSINANGFAEGPGSMSVKSSDEWIEFSGDCTWTKR</sequence>
<accession>A0ABV9REN0</accession>
<comment type="caution">
    <text evidence="2">The sequence shown here is derived from an EMBL/GenBank/DDBJ whole genome shotgun (WGS) entry which is preliminary data.</text>
</comment>
<keyword evidence="3" id="KW-1185">Reference proteome</keyword>
<dbReference type="Proteomes" id="UP001595909">
    <property type="component" value="Unassembled WGS sequence"/>
</dbReference>
<name>A0ABV9REN0_9PSEU</name>
<evidence type="ECO:0000313" key="3">
    <source>
        <dbReference type="Proteomes" id="UP001595909"/>
    </source>
</evidence>
<proteinExistence type="predicted"/>
<dbReference type="RefSeq" id="WP_274189711.1">
    <property type="nucleotide sequence ID" value="NZ_BAABHN010000013.1"/>
</dbReference>
<feature type="region of interest" description="Disordered" evidence="1">
    <location>
        <begin position="31"/>
        <end position="63"/>
    </location>
</feature>
<organism evidence="2 3">
    <name type="scientific">Actinomycetospora chibensis</name>
    <dbReference type="NCBI Taxonomy" id="663606"/>
    <lineage>
        <taxon>Bacteria</taxon>
        <taxon>Bacillati</taxon>
        <taxon>Actinomycetota</taxon>
        <taxon>Actinomycetes</taxon>
        <taxon>Pseudonocardiales</taxon>
        <taxon>Pseudonocardiaceae</taxon>
        <taxon>Actinomycetospora</taxon>
    </lineage>
</organism>
<evidence type="ECO:0000256" key="1">
    <source>
        <dbReference type="SAM" id="MobiDB-lite"/>
    </source>
</evidence>
<protein>
    <submittedName>
        <fullName evidence="2">Uncharacterized protein</fullName>
    </submittedName>
</protein>